<accession>A0A976IL23</accession>
<dbReference type="Pfam" id="PF00550">
    <property type="entry name" value="PP-binding"/>
    <property type="match status" value="1"/>
</dbReference>
<dbReference type="SUPFAM" id="SSF47336">
    <property type="entry name" value="ACP-like"/>
    <property type="match status" value="1"/>
</dbReference>
<dbReference type="OrthoDB" id="75981at2759"/>
<dbReference type="Gene3D" id="3.30.559.30">
    <property type="entry name" value="Nonribosomal peptide synthetase, condensation domain"/>
    <property type="match status" value="1"/>
</dbReference>
<dbReference type="Gene3D" id="3.40.50.1820">
    <property type="entry name" value="alpha/beta hydrolase"/>
    <property type="match status" value="1"/>
</dbReference>
<dbReference type="InterPro" id="IPR010071">
    <property type="entry name" value="AA_adenyl_dom"/>
</dbReference>
<keyword evidence="1" id="KW-0596">Phosphopantetheine</keyword>
<evidence type="ECO:0000313" key="4">
    <source>
        <dbReference type="EMBL" id="TDH73732.1"/>
    </source>
</evidence>
<dbReference type="Gene3D" id="3.30.559.10">
    <property type="entry name" value="Chloramphenicol acetyltransferase-like domain"/>
    <property type="match status" value="1"/>
</dbReference>
<dbReference type="InterPro" id="IPR045851">
    <property type="entry name" value="AMP-bd_C_sf"/>
</dbReference>
<dbReference type="Pfam" id="PF00501">
    <property type="entry name" value="AMP-binding"/>
    <property type="match status" value="1"/>
</dbReference>
<dbReference type="InterPro" id="IPR025110">
    <property type="entry name" value="AMP-bd_C"/>
</dbReference>
<dbReference type="InterPro" id="IPR042099">
    <property type="entry name" value="ANL_N_sf"/>
</dbReference>
<evidence type="ECO:0000313" key="5">
    <source>
        <dbReference type="Proteomes" id="UP000294530"/>
    </source>
</evidence>
<comment type="caution">
    <text evidence="4">The sequence shown here is derived from an EMBL/GenBank/DDBJ whole genome shotgun (WGS) entry which is preliminary data.</text>
</comment>
<dbReference type="RefSeq" id="XP_067823230.1">
    <property type="nucleotide sequence ID" value="XM_067961394.1"/>
</dbReference>
<sequence length="1505" mass="170788">MTNNEPSEHLCDRHSEALHLAALTKSLDDGHVDMAAHWLELLVLSRTVNPSNQPEKSQTSSRHRRLKTLANVVAQMLDDCDKYKHDNQFVLTPGIADRTATTSFELSYAQLQMFALQQLQPSSTAYNVVRALYFPTTPFNKVILKSTINALVAKHEILRTCFAVNTDGQPRQFVHPLSHFQGPFKVFHIVPTNDLYPHVNTNDANLTALVAKVIDLPFNLAQEAPIRVYAFTAFTPSSTTPWILAVVLHHIATDAASSELLWEEFDTFYTHFQRQQDTSACIPSFLKQLETESSSLTHVTYRDFAVYERTRMRSGVAAPYLQYWTQHLTIPHVPPLLELPFDMPRVSKALNEFQLLGSTTPGDIVRFESSSKLQEAFTKFCHNHNASVFMGLLAVFYLLIERLSGQLDFVIGVPTSGRKDPMLQEVMGYFVNTLPLRLGRESIDCMDFQEFLTYVRTIVLAAYHHSEMPFYKVLEHLRASRDSERWQQPLYQVMFSWEQSWTQKSPQNSIELAIPSHSAKFDLMLSMRYRLVKEKSNERVFEGSFEYSTARFTRESVHRFVSYYLHLLEQVLDVPTASVRSPFISMLPRFEQHNLVMWGTPPTLSIHNNDSFLDECLYEQVEKTPENIALYVENTQWTYKDVWDASSRVRNALCRLNLESSPADLHIGLLLDRGVENVAAMIGSLRINAAFVPLDPGFPCERLRYMVQDSTLHVIITQRKFAELALNVSSSSMDHDKIQSPFVLYYEDLNLIPAMAPQTMKRLQRNSKSVTAYILYTSGSTGHPKGVMVSHAAILTTLWWTVRKYSVSPSDVFLQSTSATLDGSLSQLLTPLLVGGSVRITRQNGLHDLHYMQTTLLGVPSITWCVFVPSYFALLIDMLNDQGKSFPNSIKYVILAGEAFPMELARQFYLKHPSTTTCLVNEYGPTEASITSTAFLMPREFVTSKSTYFLETLNSVPIGKPIDHHPVLVLDSQRRLVPINVPGELYIGGLGIARGYWNRPELTRQSFILHDELTDGVNLVEYRGQRWYKTGDLVKWVPSGDLVFLGRTDAQVKHHGMRIELEEIRNVLLRHSNVKAAEVLSIPELGPALAAFVMPIHSIMQEESTMLDCSDNVLRKFLQTHLPIHMVPQYIHFVSKWPRTPNGKIDLRVLASMAISLKNETSKPKELQTNEPTITVQFAIDILRQVWVQALKLEPLHEDMVSNQFEANFMSKSFFELGGDSLAAIRAIALAQSRGVLLSLEQFFGTSSLIEMAQQAATAMVDLRNVTSQTLVPLNYETKATRVLFLFHDADGTVWKLYELARQLPFQVIGVQAAQLHVSSLEELAAIYWKEINAYQLEGPYALGGFSFGCRVAHEVARCIVRDGHQVLPLILLDGLPFEILDTTETEREMAQLQVEQYAREAFQDTLLQPLGENYRHFCAMEARYRPYKATEKLEGKGGSMLPLWLQGDLYMTQQWSAKLSPYEAVGIHITKIATFPDCSHLTMLRYPTVKLIAQAIRQRLSNCA</sequence>
<dbReference type="Gene3D" id="1.10.1200.10">
    <property type="entry name" value="ACP-like"/>
    <property type="match status" value="1"/>
</dbReference>
<dbReference type="InterPro" id="IPR023213">
    <property type="entry name" value="CAT-like_dom_sf"/>
</dbReference>
<proteinExistence type="predicted"/>
<dbReference type="InterPro" id="IPR036736">
    <property type="entry name" value="ACP-like_sf"/>
</dbReference>
<dbReference type="InterPro" id="IPR000873">
    <property type="entry name" value="AMP-dep_synth/lig_dom"/>
</dbReference>
<dbReference type="NCBIfam" id="TIGR01733">
    <property type="entry name" value="AA-adenyl-dom"/>
    <property type="match status" value="1"/>
</dbReference>
<reference evidence="4 5" key="1">
    <citation type="journal article" date="2021" name="Genome Biol.">
        <title>AFLAP: assembly-free linkage analysis pipeline using k-mers from genome sequencing data.</title>
        <authorList>
            <person name="Fletcher K."/>
            <person name="Zhang L."/>
            <person name="Gil J."/>
            <person name="Han R."/>
            <person name="Cavanaugh K."/>
            <person name="Michelmore R."/>
        </authorList>
    </citation>
    <scope>NUCLEOTIDE SEQUENCE [LARGE SCALE GENOMIC DNA]</scope>
    <source>
        <strain evidence="4 5">SF5</strain>
    </source>
</reference>
<dbReference type="GeneID" id="94347065"/>
<dbReference type="SUPFAM" id="SSF52777">
    <property type="entry name" value="CoA-dependent acyltransferases"/>
    <property type="match status" value="2"/>
</dbReference>
<dbReference type="GO" id="GO:0031177">
    <property type="term" value="F:phosphopantetheine binding"/>
    <property type="evidence" value="ECO:0007669"/>
    <property type="project" value="TreeGrafter"/>
</dbReference>
<evidence type="ECO:0000256" key="2">
    <source>
        <dbReference type="ARBA" id="ARBA00022553"/>
    </source>
</evidence>
<dbReference type="InterPro" id="IPR006162">
    <property type="entry name" value="Ppantetheine_attach_site"/>
</dbReference>
<evidence type="ECO:0000259" key="3">
    <source>
        <dbReference type="PROSITE" id="PS50075"/>
    </source>
</evidence>
<gene>
    <name evidence="4" type="ORF">CCR75_003297</name>
</gene>
<dbReference type="PROSITE" id="PS50075">
    <property type="entry name" value="CARRIER"/>
    <property type="match status" value="1"/>
</dbReference>
<dbReference type="Pfam" id="PF00975">
    <property type="entry name" value="Thioesterase"/>
    <property type="match status" value="1"/>
</dbReference>
<name>A0A976IL23_BRELC</name>
<dbReference type="SUPFAM" id="SSF53474">
    <property type="entry name" value="alpha/beta-Hydrolases"/>
    <property type="match status" value="1"/>
</dbReference>
<protein>
    <recommendedName>
        <fullName evidence="3">Carrier domain-containing protein</fullName>
    </recommendedName>
</protein>
<dbReference type="SUPFAM" id="SSF56801">
    <property type="entry name" value="Acetyl-CoA synthetase-like"/>
    <property type="match status" value="1"/>
</dbReference>
<feature type="domain" description="Carrier" evidence="3">
    <location>
        <begin position="1177"/>
        <end position="1260"/>
    </location>
</feature>
<dbReference type="PANTHER" id="PTHR45527:SF1">
    <property type="entry name" value="FATTY ACID SYNTHASE"/>
    <property type="match status" value="1"/>
</dbReference>
<keyword evidence="5" id="KW-1185">Reference proteome</keyword>
<dbReference type="PROSITE" id="PS00012">
    <property type="entry name" value="PHOSPHOPANTETHEINE"/>
    <property type="match status" value="1"/>
</dbReference>
<dbReference type="Pfam" id="PF00668">
    <property type="entry name" value="Condensation"/>
    <property type="match status" value="1"/>
</dbReference>
<dbReference type="InterPro" id="IPR009081">
    <property type="entry name" value="PP-bd_ACP"/>
</dbReference>
<organism evidence="4 5">
    <name type="scientific">Bremia lactucae</name>
    <name type="common">Lettuce downy mildew</name>
    <dbReference type="NCBI Taxonomy" id="4779"/>
    <lineage>
        <taxon>Eukaryota</taxon>
        <taxon>Sar</taxon>
        <taxon>Stramenopiles</taxon>
        <taxon>Oomycota</taxon>
        <taxon>Peronosporomycetes</taxon>
        <taxon>Peronosporales</taxon>
        <taxon>Peronosporaceae</taxon>
        <taxon>Bremia</taxon>
    </lineage>
</organism>
<dbReference type="Proteomes" id="UP000294530">
    <property type="component" value="Unassembled WGS sequence"/>
</dbReference>
<dbReference type="GO" id="GO:0005737">
    <property type="term" value="C:cytoplasm"/>
    <property type="evidence" value="ECO:0007669"/>
    <property type="project" value="TreeGrafter"/>
</dbReference>
<evidence type="ECO:0000256" key="1">
    <source>
        <dbReference type="ARBA" id="ARBA00022450"/>
    </source>
</evidence>
<dbReference type="Gene3D" id="3.30.300.30">
    <property type="match status" value="1"/>
</dbReference>
<dbReference type="GO" id="GO:0003824">
    <property type="term" value="F:catalytic activity"/>
    <property type="evidence" value="ECO:0007669"/>
    <property type="project" value="InterPro"/>
</dbReference>
<dbReference type="KEGG" id="blac:94347065"/>
<dbReference type="EMBL" id="SHOA02000009">
    <property type="protein sequence ID" value="TDH73732.1"/>
    <property type="molecule type" value="Genomic_DNA"/>
</dbReference>
<dbReference type="PANTHER" id="PTHR45527">
    <property type="entry name" value="NONRIBOSOMAL PEPTIDE SYNTHETASE"/>
    <property type="match status" value="1"/>
</dbReference>
<dbReference type="InterPro" id="IPR020845">
    <property type="entry name" value="AMP-binding_CS"/>
</dbReference>
<dbReference type="CDD" id="cd19531">
    <property type="entry name" value="LCL_NRPS-like"/>
    <property type="match status" value="1"/>
</dbReference>
<dbReference type="CDD" id="cd05930">
    <property type="entry name" value="A_NRPS"/>
    <property type="match status" value="1"/>
</dbReference>
<keyword evidence="2" id="KW-0597">Phosphoprotein</keyword>
<dbReference type="GO" id="GO:0043041">
    <property type="term" value="P:amino acid activation for nonribosomal peptide biosynthetic process"/>
    <property type="evidence" value="ECO:0007669"/>
    <property type="project" value="TreeGrafter"/>
</dbReference>
<dbReference type="InterPro" id="IPR001242">
    <property type="entry name" value="Condensation_dom"/>
</dbReference>
<dbReference type="Gene3D" id="3.40.50.12780">
    <property type="entry name" value="N-terminal domain of ligase-like"/>
    <property type="match status" value="1"/>
</dbReference>
<dbReference type="GO" id="GO:0044550">
    <property type="term" value="P:secondary metabolite biosynthetic process"/>
    <property type="evidence" value="ECO:0007669"/>
    <property type="project" value="TreeGrafter"/>
</dbReference>
<dbReference type="InterPro" id="IPR029058">
    <property type="entry name" value="AB_hydrolase_fold"/>
</dbReference>
<dbReference type="InterPro" id="IPR001031">
    <property type="entry name" value="Thioesterase"/>
</dbReference>
<dbReference type="PROSITE" id="PS00455">
    <property type="entry name" value="AMP_BINDING"/>
    <property type="match status" value="1"/>
</dbReference>
<dbReference type="Pfam" id="PF13193">
    <property type="entry name" value="AMP-binding_C"/>
    <property type="match status" value="1"/>
</dbReference>